<name>A0A5C8P459_9BURK</name>
<evidence type="ECO:0000313" key="4">
    <source>
        <dbReference type="Proteomes" id="UP000321548"/>
    </source>
</evidence>
<evidence type="ECO:0000313" key="3">
    <source>
        <dbReference type="EMBL" id="TXL68402.1"/>
    </source>
</evidence>
<feature type="signal peptide" evidence="1">
    <location>
        <begin position="1"/>
        <end position="30"/>
    </location>
</feature>
<dbReference type="InterPro" id="IPR013424">
    <property type="entry name" value="Ice-binding_C"/>
</dbReference>
<dbReference type="Pfam" id="PF07589">
    <property type="entry name" value="PEP-CTERM"/>
    <property type="match status" value="1"/>
</dbReference>
<reference evidence="3 4" key="1">
    <citation type="submission" date="2019-06" db="EMBL/GenBank/DDBJ databases">
        <title>Quisquiliibacterium sp. nov., isolated from a maize field.</title>
        <authorList>
            <person name="Lin S.-Y."/>
            <person name="Tsai C.-F."/>
            <person name="Young C.-C."/>
        </authorList>
    </citation>
    <scope>NUCLEOTIDE SEQUENCE [LARGE SCALE GENOMIC DNA]</scope>
    <source>
        <strain evidence="3 4">CC-CFT501</strain>
    </source>
</reference>
<dbReference type="Proteomes" id="UP000321548">
    <property type="component" value="Unassembled WGS sequence"/>
</dbReference>
<dbReference type="EMBL" id="VDUY01000001">
    <property type="protein sequence ID" value="TXL68402.1"/>
    <property type="molecule type" value="Genomic_DNA"/>
</dbReference>
<evidence type="ECO:0000259" key="2">
    <source>
        <dbReference type="Pfam" id="PF07589"/>
    </source>
</evidence>
<protein>
    <submittedName>
        <fullName evidence="3">Flocculation-associated PEP-CTERM protein PepA</fullName>
    </submittedName>
</protein>
<keyword evidence="1" id="KW-0732">Signal</keyword>
<gene>
    <name evidence="3" type="primary">pepA</name>
    <name evidence="3" type="ORF">FHP08_01580</name>
</gene>
<dbReference type="NCBIfam" id="TIGR02595">
    <property type="entry name" value="PEP_CTERM"/>
    <property type="match status" value="1"/>
</dbReference>
<dbReference type="OrthoDB" id="8771723at2"/>
<feature type="domain" description="Ice-binding protein C-terminal" evidence="2">
    <location>
        <begin position="256"/>
        <end position="279"/>
    </location>
</feature>
<evidence type="ECO:0000256" key="1">
    <source>
        <dbReference type="SAM" id="SignalP"/>
    </source>
</evidence>
<dbReference type="NCBIfam" id="NF033554">
    <property type="entry name" value="floc_PepA"/>
    <property type="match status" value="1"/>
</dbReference>
<feature type="chain" id="PRO_5022907231" evidence="1">
    <location>
        <begin position="31"/>
        <end position="282"/>
    </location>
</feature>
<accession>A0A5C8P459</accession>
<keyword evidence="4" id="KW-1185">Reference proteome</keyword>
<sequence>MALWPHENKEYQMKLKALVAALGLSTVAVAAQGAVLQQFTVEESAISGTPSNQVTADQITIRYEASIVQVLDAGTGVTSFTETGWFDATGLVLGNTAQSSYLNSPEASGYGMYGLFSVSGTISFVGTTALATFTSGSVALYADPTQDTVLSVVAGGTPSVNDVSGNDGILASSSQVLGGSQANVPLVGNQAASGGSYVINYGDLLLSALGESYFIDPINFYLNVVVTGENESFTPVLTAGNYTGLAQGDGSAGFYSVPEPASMTLLGLGLLGLGATVRRRRG</sequence>
<proteinExistence type="predicted"/>
<organism evidence="3 4">
    <name type="scientific">Zeimonas arvi</name>
    <dbReference type="NCBI Taxonomy" id="2498847"/>
    <lineage>
        <taxon>Bacteria</taxon>
        <taxon>Pseudomonadati</taxon>
        <taxon>Pseudomonadota</taxon>
        <taxon>Betaproteobacteria</taxon>
        <taxon>Burkholderiales</taxon>
        <taxon>Burkholderiaceae</taxon>
        <taxon>Zeimonas</taxon>
    </lineage>
</organism>
<dbReference type="AlphaFoldDB" id="A0A5C8P459"/>
<comment type="caution">
    <text evidence="3">The sequence shown here is derived from an EMBL/GenBank/DDBJ whole genome shotgun (WGS) entry which is preliminary data.</text>
</comment>